<keyword evidence="5 6" id="KW-0560">Oxidoreductase</keyword>
<proteinExistence type="inferred from homology"/>
<dbReference type="InterPro" id="IPR036250">
    <property type="entry name" value="AcylCo_DH-like_C"/>
</dbReference>
<dbReference type="Pfam" id="PF02771">
    <property type="entry name" value="Acyl-CoA_dh_N"/>
    <property type="match status" value="1"/>
</dbReference>
<dbReference type="InterPro" id="IPR052161">
    <property type="entry name" value="Mycobact_Acyl-CoA_DH"/>
</dbReference>
<keyword evidence="4 6" id="KW-0274">FAD</keyword>
<evidence type="ECO:0000256" key="6">
    <source>
        <dbReference type="RuleBase" id="RU362125"/>
    </source>
</evidence>
<dbReference type="Proteomes" id="UP000676409">
    <property type="component" value="Chromosome"/>
</dbReference>
<dbReference type="InterPro" id="IPR009100">
    <property type="entry name" value="AcylCoA_DH/oxidase_NM_dom_sf"/>
</dbReference>
<dbReference type="InterPro" id="IPR013786">
    <property type="entry name" value="AcylCoA_DH/ox_N"/>
</dbReference>
<comment type="cofactor">
    <cofactor evidence="1 6">
        <name>FAD</name>
        <dbReference type="ChEBI" id="CHEBI:57692"/>
    </cofactor>
</comment>
<accession>A0A975IU11</accession>
<dbReference type="InterPro" id="IPR037069">
    <property type="entry name" value="AcylCoA_DH/ox_N_sf"/>
</dbReference>
<gene>
    <name evidence="10" type="ORF">KCG34_20045</name>
</gene>
<dbReference type="InterPro" id="IPR046373">
    <property type="entry name" value="Acyl-CoA_Oxase/DH_mid-dom_sf"/>
</dbReference>
<feature type="domain" description="Acyl-CoA dehydrogenase/oxidase N-terminal" evidence="9">
    <location>
        <begin position="6"/>
        <end position="123"/>
    </location>
</feature>
<comment type="similarity">
    <text evidence="2 6">Belongs to the acyl-CoA dehydrogenase family.</text>
</comment>
<dbReference type="SUPFAM" id="SSF56645">
    <property type="entry name" value="Acyl-CoA dehydrogenase NM domain-like"/>
    <property type="match status" value="1"/>
</dbReference>
<evidence type="ECO:0000256" key="2">
    <source>
        <dbReference type="ARBA" id="ARBA00009347"/>
    </source>
</evidence>
<evidence type="ECO:0000313" key="11">
    <source>
        <dbReference type="Proteomes" id="UP000676409"/>
    </source>
</evidence>
<dbReference type="GO" id="GO:0016627">
    <property type="term" value="F:oxidoreductase activity, acting on the CH-CH group of donors"/>
    <property type="evidence" value="ECO:0007669"/>
    <property type="project" value="InterPro"/>
</dbReference>
<dbReference type="GO" id="GO:0050660">
    <property type="term" value="F:flavin adenine dinucleotide binding"/>
    <property type="evidence" value="ECO:0007669"/>
    <property type="project" value="InterPro"/>
</dbReference>
<evidence type="ECO:0000259" key="8">
    <source>
        <dbReference type="Pfam" id="PF02770"/>
    </source>
</evidence>
<name>A0A975IU11_9CAUL</name>
<keyword evidence="3 6" id="KW-0285">Flavoprotein</keyword>
<dbReference type="Gene3D" id="2.40.110.10">
    <property type="entry name" value="Butyryl-CoA Dehydrogenase, subunit A, domain 2"/>
    <property type="match status" value="1"/>
</dbReference>
<dbReference type="GO" id="GO:0005886">
    <property type="term" value="C:plasma membrane"/>
    <property type="evidence" value="ECO:0007669"/>
    <property type="project" value="TreeGrafter"/>
</dbReference>
<dbReference type="RefSeq" id="WP_211937370.1">
    <property type="nucleotide sequence ID" value="NZ_CP073078.1"/>
</dbReference>
<dbReference type="PANTHER" id="PTHR43292:SF3">
    <property type="entry name" value="ACYL-COA DEHYDROGENASE FADE29"/>
    <property type="match status" value="1"/>
</dbReference>
<protein>
    <submittedName>
        <fullName evidence="10">Acyl-CoA dehydrogenase family protein</fullName>
    </submittedName>
</protein>
<keyword evidence="11" id="KW-1185">Reference proteome</keyword>
<dbReference type="AlphaFoldDB" id="A0A975IU11"/>
<reference evidence="10" key="1">
    <citation type="submission" date="2021-04" db="EMBL/GenBank/DDBJ databases">
        <title>The complete genome sequence of Caulobacter sp. S6.</title>
        <authorList>
            <person name="Tang Y."/>
            <person name="Ouyang W."/>
            <person name="Liu Q."/>
            <person name="Huang B."/>
            <person name="Guo Z."/>
            <person name="Lei P."/>
        </authorList>
    </citation>
    <scope>NUCLEOTIDE SEQUENCE</scope>
    <source>
        <strain evidence="10">S6</strain>
    </source>
</reference>
<dbReference type="Gene3D" id="1.20.140.10">
    <property type="entry name" value="Butyryl-CoA Dehydrogenase, subunit A, domain 3"/>
    <property type="match status" value="1"/>
</dbReference>
<dbReference type="EMBL" id="CP073078">
    <property type="protein sequence ID" value="QUD87318.1"/>
    <property type="molecule type" value="Genomic_DNA"/>
</dbReference>
<evidence type="ECO:0000256" key="1">
    <source>
        <dbReference type="ARBA" id="ARBA00001974"/>
    </source>
</evidence>
<evidence type="ECO:0000256" key="5">
    <source>
        <dbReference type="ARBA" id="ARBA00023002"/>
    </source>
</evidence>
<evidence type="ECO:0000256" key="4">
    <source>
        <dbReference type="ARBA" id="ARBA00022827"/>
    </source>
</evidence>
<dbReference type="Pfam" id="PF02770">
    <property type="entry name" value="Acyl-CoA_dh_M"/>
    <property type="match status" value="1"/>
</dbReference>
<sequence length="400" mass="43979">MNLDLTEDDVAFRDQVRDFLDAALPPDLQEAGRRASSVFMDKTYSLAWQRILHERGWVAPSWPVEYGGPGWTEMQRYIFAAECARAGAPSLAPMGLKMVGPVIMGFGTPEQKAHYLPRILSGEDYWCQGYSEPGAGSDLGALQLQAVQDGDHYVLNGTKIWTTHAHWANRMFCLVRTRREGKPQAGITFLLLEMASPGVTVRPIITLAGEHEVNQVFFDNVRVPLSGRVGEENQGWTVAKYLLEFERGGGAAAGLRVTLERLVRLASQEQADDGGRLVDEPAFRRRLGQATISLDAIDMTERRVMAALSAGVPPGPASSMLKIQSTELMQQFDELFLLGAAHYGSPYQPEARRAGSTVAPIGPEHSLMAQARYLNNRAASIYGGSNEIQRDILAHRTLGL</sequence>
<dbReference type="Pfam" id="PF00441">
    <property type="entry name" value="Acyl-CoA_dh_1"/>
    <property type="match status" value="1"/>
</dbReference>
<evidence type="ECO:0000259" key="9">
    <source>
        <dbReference type="Pfam" id="PF02771"/>
    </source>
</evidence>
<organism evidence="10 11">
    <name type="scientific">Phenylobacterium montanum</name>
    <dbReference type="NCBI Taxonomy" id="2823693"/>
    <lineage>
        <taxon>Bacteria</taxon>
        <taxon>Pseudomonadati</taxon>
        <taxon>Pseudomonadota</taxon>
        <taxon>Alphaproteobacteria</taxon>
        <taxon>Caulobacterales</taxon>
        <taxon>Caulobacteraceae</taxon>
        <taxon>Phenylobacterium</taxon>
    </lineage>
</organism>
<dbReference type="InterPro" id="IPR009075">
    <property type="entry name" value="AcylCo_DH/oxidase_C"/>
</dbReference>
<evidence type="ECO:0000259" key="7">
    <source>
        <dbReference type="Pfam" id="PF00441"/>
    </source>
</evidence>
<dbReference type="InterPro" id="IPR006091">
    <property type="entry name" value="Acyl-CoA_Oxase/DH_mid-dom"/>
</dbReference>
<dbReference type="PANTHER" id="PTHR43292">
    <property type="entry name" value="ACYL-COA DEHYDROGENASE"/>
    <property type="match status" value="1"/>
</dbReference>
<dbReference type="SUPFAM" id="SSF47203">
    <property type="entry name" value="Acyl-CoA dehydrogenase C-terminal domain-like"/>
    <property type="match status" value="1"/>
</dbReference>
<evidence type="ECO:0000313" key="10">
    <source>
        <dbReference type="EMBL" id="QUD87318.1"/>
    </source>
</evidence>
<feature type="domain" description="Acyl-CoA oxidase/dehydrogenase middle" evidence="8">
    <location>
        <begin position="127"/>
        <end position="221"/>
    </location>
</feature>
<dbReference type="Gene3D" id="1.10.540.10">
    <property type="entry name" value="Acyl-CoA dehydrogenase/oxidase, N-terminal domain"/>
    <property type="match status" value="1"/>
</dbReference>
<evidence type="ECO:0000256" key="3">
    <source>
        <dbReference type="ARBA" id="ARBA00022630"/>
    </source>
</evidence>
<feature type="domain" description="Acyl-CoA dehydrogenase/oxidase C-terminal" evidence="7">
    <location>
        <begin position="233"/>
        <end position="397"/>
    </location>
</feature>
<dbReference type="KEGG" id="caul:KCG34_20045"/>